<dbReference type="Proteomes" id="UP000268229">
    <property type="component" value="Chromosome"/>
</dbReference>
<sequence length="146" mass="15797">MSILKLADNLYISPQLTQSDLKEAAKLGIRSIICNRPDGEADDQPSFEQLKQWLIDTGIDQAVHQPVVAPAINGHDVATFQKLLATLPIPTLAFCRTGTRSSLLWAYHQVQNGMAVSDVITAAKQAGVDLSNFEANLHAVSQNGMS</sequence>
<dbReference type="KEGG" id="nani:NCTC12227_01621"/>
<dbReference type="NCBIfam" id="TIGR01244">
    <property type="entry name" value="TIGR01244 family sulfur transferase"/>
    <property type="match status" value="1"/>
</dbReference>
<dbReference type="Pfam" id="PF04273">
    <property type="entry name" value="BLH_phosphatase"/>
    <property type="match status" value="1"/>
</dbReference>
<dbReference type="Gene3D" id="3.90.190.10">
    <property type="entry name" value="Protein tyrosine phosphatase superfamily"/>
    <property type="match status" value="1"/>
</dbReference>
<organism evidence="2 3">
    <name type="scientific">Neisseria animaloris</name>
    <dbReference type="NCBI Taxonomy" id="326522"/>
    <lineage>
        <taxon>Bacteria</taxon>
        <taxon>Pseudomonadati</taxon>
        <taxon>Pseudomonadota</taxon>
        <taxon>Betaproteobacteria</taxon>
        <taxon>Neisseriales</taxon>
        <taxon>Neisseriaceae</taxon>
        <taxon>Neisseria</taxon>
    </lineage>
</organism>
<name>A0A3S5A4T1_9NEIS</name>
<reference evidence="2 3" key="1">
    <citation type="submission" date="2018-12" db="EMBL/GenBank/DDBJ databases">
        <authorList>
            <consortium name="Pathogen Informatics"/>
        </authorList>
    </citation>
    <scope>NUCLEOTIDE SEQUENCE [LARGE SCALE GENOMIC DNA]</scope>
    <source>
        <strain evidence="2 3">NCTC12227</strain>
    </source>
</reference>
<evidence type="ECO:0000313" key="2">
    <source>
        <dbReference type="EMBL" id="VEJ21856.1"/>
    </source>
</evidence>
<accession>A0A3S5A4T1</accession>
<evidence type="ECO:0000313" key="3">
    <source>
        <dbReference type="Proteomes" id="UP000268229"/>
    </source>
</evidence>
<dbReference type="InterPro" id="IPR005939">
    <property type="entry name" value="BLH_phosphatase-like"/>
</dbReference>
<dbReference type="GO" id="GO:0016787">
    <property type="term" value="F:hydrolase activity"/>
    <property type="evidence" value="ECO:0007669"/>
    <property type="project" value="InterPro"/>
</dbReference>
<protein>
    <submittedName>
        <fullName evidence="2">Uncharacterized protein conserved in bacteria</fullName>
    </submittedName>
</protein>
<dbReference type="EMBL" id="LR134516">
    <property type="protein sequence ID" value="VEJ21856.1"/>
    <property type="molecule type" value="Genomic_DNA"/>
</dbReference>
<dbReference type="AlphaFoldDB" id="A0A3S5A4T1"/>
<dbReference type="STRING" id="326522.BWD08_10105"/>
<keyword evidence="3" id="KW-1185">Reference proteome</keyword>
<dbReference type="SUPFAM" id="SSF52799">
    <property type="entry name" value="(Phosphotyrosine protein) phosphatases II"/>
    <property type="match status" value="1"/>
</dbReference>
<proteinExistence type="predicted"/>
<feature type="domain" description="Beta-lactamase hydrolase-like protein phosphatase-like" evidence="1">
    <location>
        <begin position="6"/>
        <end position="110"/>
    </location>
</feature>
<dbReference type="RefSeq" id="WP_126304936.1">
    <property type="nucleotide sequence ID" value="NZ_LR134516.1"/>
</dbReference>
<evidence type="ECO:0000259" key="1">
    <source>
        <dbReference type="Pfam" id="PF04273"/>
    </source>
</evidence>
<dbReference type="InterPro" id="IPR029021">
    <property type="entry name" value="Prot-tyrosine_phosphatase-like"/>
</dbReference>
<dbReference type="OrthoDB" id="9802771at2"/>
<gene>
    <name evidence="2" type="ORF">NCTC12227_01621</name>
</gene>